<dbReference type="HOGENOM" id="CLU_481552_0_0_1"/>
<dbReference type="SUPFAM" id="SSF56112">
    <property type="entry name" value="Protein kinase-like (PK-like)"/>
    <property type="match status" value="1"/>
</dbReference>
<gene>
    <name evidence="7" type="ORF">PHLGIDRAFT_115216</name>
</gene>
<dbReference type="Proteomes" id="UP000053257">
    <property type="component" value="Unassembled WGS sequence"/>
</dbReference>
<dbReference type="GO" id="GO:0005524">
    <property type="term" value="F:ATP binding"/>
    <property type="evidence" value="ECO:0007669"/>
    <property type="project" value="UniProtKB-KW"/>
</dbReference>
<keyword evidence="2" id="KW-0547">Nucleotide-binding</keyword>
<dbReference type="PANTHER" id="PTHR44329:SF288">
    <property type="entry name" value="MITOGEN-ACTIVATED PROTEIN KINASE KINASE KINASE 20"/>
    <property type="match status" value="1"/>
</dbReference>
<organism evidence="7 8">
    <name type="scientific">Phlebiopsis gigantea (strain 11061_1 CR5-6)</name>
    <name type="common">White-rot fungus</name>
    <name type="synonym">Peniophora gigantea</name>
    <dbReference type="NCBI Taxonomy" id="745531"/>
    <lineage>
        <taxon>Eukaryota</taxon>
        <taxon>Fungi</taxon>
        <taxon>Dikarya</taxon>
        <taxon>Basidiomycota</taxon>
        <taxon>Agaricomycotina</taxon>
        <taxon>Agaricomycetes</taxon>
        <taxon>Polyporales</taxon>
        <taxon>Phanerochaetaceae</taxon>
        <taxon>Phlebiopsis</taxon>
    </lineage>
</organism>
<evidence type="ECO:0000256" key="3">
    <source>
        <dbReference type="ARBA" id="ARBA00022777"/>
    </source>
</evidence>
<evidence type="ECO:0000313" key="7">
    <source>
        <dbReference type="EMBL" id="KIP10660.1"/>
    </source>
</evidence>
<proteinExistence type="predicted"/>
<dbReference type="OrthoDB" id="2804215at2759"/>
<evidence type="ECO:0000313" key="8">
    <source>
        <dbReference type="Proteomes" id="UP000053257"/>
    </source>
</evidence>
<dbReference type="STRING" id="745531.A0A0C3SEN4"/>
<dbReference type="EMBL" id="KN840452">
    <property type="protein sequence ID" value="KIP10660.1"/>
    <property type="molecule type" value="Genomic_DNA"/>
</dbReference>
<feature type="domain" description="Protein kinase" evidence="6">
    <location>
        <begin position="181"/>
        <end position="453"/>
    </location>
</feature>
<accession>A0A0C3SEN4</accession>
<sequence>MKSVMALCAKQFHRMAVRGMQIQVCRQGYELLLDLNHEARNDEDIAHLLAIAYSARMEILNTVEKIRLDSPVEFRERLREDDIGVMQIFRDLVSTDDGQRAVLSLKASQRDAEGILNLIDRFHDDRTLWHIMCGISEDAIPSVADNAIGNEFKLTLNRLDVKLTIGSDLIPSSLIIQGISLLKDTSDKGGAFSDVYEGQSSDGTKVAVKKLRTTLNASDTRTYSRAFCREASIWKHLRHPNVLQFLGVNFELFPRSLSLVSLWAENDHIMRYLHTQGFISDVVHRLLYETARGLAYLHKENIVHGDLRTDPSARPSARNVAATLEIFSPMKDRQYPNPPPYLGVPSAAEGSRRRSIEDLRSEASSPSYSDISAEDTTAPTKPLTSPPAVLQQRRNNPRVRFGDSIVVPINELASSSISEESLRVENTTIPPTPPRRKSSKQKSHRKGPSKPEIPMYLNQTNHYIPRPLLRDSGIMGPGDNTINPLEPLNPSSLRTLHGQHPYNPGFVPGFVYGNPYLTYMPLHSTIGSSIQPTVVSPRDDPVIPPYPGMSPPTFGTGPNMHHSMYR</sequence>
<keyword evidence="3" id="KW-0418">Kinase</keyword>
<feature type="compositionally biased region" description="Basic residues" evidence="5">
    <location>
        <begin position="434"/>
        <end position="448"/>
    </location>
</feature>
<dbReference type="Pfam" id="PF00069">
    <property type="entry name" value="Pkinase"/>
    <property type="match status" value="1"/>
</dbReference>
<dbReference type="GO" id="GO:0004674">
    <property type="term" value="F:protein serine/threonine kinase activity"/>
    <property type="evidence" value="ECO:0007669"/>
    <property type="project" value="TreeGrafter"/>
</dbReference>
<dbReference type="InterPro" id="IPR051681">
    <property type="entry name" value="Ser/Thr_Kinases-Pseudokinases"/>
</dbReference>
<feature type="region of interest" description="Disordered" evidence="5">
    <location>
        <begin position="417"/>
        <end position="455"/>
    </location>
</feature>
<keyword evidence="8" id="KW-1185">Reference proteome</keyword>
<evidence type="ECO:0000256" key="1">
    <source>
        <dbReference type="ARBA" id="ARBA00022679"/>
    </source>
</evidence>
<feature type="region of interest" description="Disordered" evidence="5">
    <location>
        <begin position="329"/>
        <end position="396"/>
    </location>
</feature>
<dbReference type="InterPro" id="IPR011009">
    <property type="entry name" value="Kinase-like_dom_sf"/>
</dbReference>
<reference evidence="7 8" key="1">
    <citation type="journal article" date="2014" name="PLoS Genet.">
        <title>Analysis of the Phlebiopsis gigantea genome, transcriptome and secretome provides insight into its pioneer colonization strategies of wood.</title>
        <authorList>
            <person name="Hori C."/>
            <person name="Ishida T."/>
            <person name="Igarashi K."/>
            <person name="Samejima M."/>
            <person name="Suzuki H."/>
            <person name="Master E."/>
            <person name="Ferreira P."/>
            <person name="Ruiz-Duenas F.J."/>
            <person name="Held B."/>
            <person name="Canessa P."/>
            <person name="Larrondo L.F."/>
            <person name="Schmoll M."/>
            <person name="Druzhinina I.S."/>
            <person name="Kubicek C.P."/>
            <person name="Gaskell J.A."/>
            <person name="Kersten P."/>
            <person name="St John F."/>
            <person name="Glasner J."/>
            <person name="Sabat G."/>
            <person name="Splinter BonDurant S."/>
            <person name="Syed K."/>
            <person name="Yadav J."/>
            <person name="Mgbeahuruike A.C."/>
            <person name="Kovalchuk A."/>
            <person name="Asiegbu F.O."/>
            <person name="Lackner G."/>
            <person name="Hoffmeister D."/>
            <person name="Rencoret J."/>
            <person name="Gutierrez A."/>
            <person name="Sun H."/>
            <person name="Lindquist E."/>
            <person name="Barry K."/>
            <person name="Riley R."/>
            <person name="Grigoriev I.V."/>
            <person name="Henrissat B."/>
            <person name="Kues U."/>
            <person name="Berka R.M."/>
            <person name="Martinez A.T."/>
            <person name="Covert S.F."/>
            <person name="Blanchette R.A."/>
            <person name="Cullen D."/>
        </authorList>
    </citation>
    <scope>NUCLEOTIDE SEQUENCE [LARGE SCALE GENOMIC DNA]</scope>
    <source>
        <strain evidence="7 8">11061_1 CR5-6</strain>
    </source>
</reference>
<keyword evidence="4" id="KW-0067">ATP-binding</keyword>
<protein>
    <recommendedName>
        <fullName evidence="6">Protein kinase domain-containing protein</fullName>
    </recommendedName>
</protein>
<feature type="compositionally biased region" description="Basic and acidic residues" evidence="5">
    <location>
        <begin position="350"/>
        <end position="361"/>
    </location>
</feature>
<evidence type="ECO:0000256" key="5">
    <source>
        <dbReference type="SAM" id="MobiDB-lite"/>
    </source>
</evidence>
<evidence type="ECO:0000256" key="4">
    <source>
        <dbReference type="ARBA" id="ARBA00022840"/>
    </source>
</evidence>
<evidence type="ECO:0000259" key="6">
    <source>
        <dbReference type="PROSITE" id="PS50011"/>
    </source>
</evidence>
<evidence type="ECO:0000256" key="2">
    <source>
        <dbReference type="ARBA" id="ARBA00022741"/>
    </source>
</evidence>
<dbReference type="PROSITE" id="PS50011">
    <property type="entry name" value="PROTEIN_KINASE_DOM"/>
    <property type="match status" value="1"/>
</dbReference>
<dbReference type="Gene3D" id="1.10.510.10">
    <property type="entry name" value="Transferase(Phosphotransferase) domain 1"/>
    <property type="match status" value="1"/>
</dbReference>
<dbReference type="InterPro" id="IPR000719">
    <property type="entry name" value="Prot_kinase_dom"/>
</dbReference>
<dbReference type="AlphaFoldDB" id="A0A0C3SEN4"/>
<dbReference type="PANTHER" id="PTHR44329">
    <property type="entry name" value="SERINE/THREONINE-PROTEIN KINASE TNNI3K-RELATED"/>
    <property type="match status" value="1"/>
</dbReference>
<feature type="compositionally biased region" description="Polar residues" evidence="5">
    <location>
        <begin position="362"/>
        <end position="383"/>
    </location>
</feature>
<keyword evidence="1" id="KW-0808">Transferase</keyword>
<name>A0A0C3SEN4_PHLG1</name>